<evidence type="ECO:0000313" key="2">
    <source>
        <dbReference type="Proteomes" id="UP000051295"/>
    </source>
</evidence>
<dbReference type="Pfam" id="PF08811">
    <property type="entry name" value="DUF1800"/>
    <property type="match status" value="1"/>
</dbReference>
<proteinExistence type="predicted"/>
<keyword evidence="2" id="KW-1185">Reference proteome</keyword>
<organism evidence="1 2">
    <name type="scientific">Roseovarius atlanticus</name>
    <dbReference type="NCBI Taxonomy" id="1641875"/>
    <lineage>
        <taxon>Bacteria</taxon>
        <taxon>Pseudomonadati</taxon>
        <taxon>Pseudomonadota</taxon>
        <taxon>Alphaproteobacteria</taxon>
        <taxon>Rhodobacterales</taxon>
        <taxon>Roseobacteraceae</taxon>
        <taxon>Roseovarius</taxon>
    </lineage>
</organism>
<evidence type="ECO:0000313" key="1">
    <source>
        <dbReference type="EMBL" id="KRS11425.1"/>
    </source>
</evidence>
<dbReference type="Proteomes" id="UP000051295">
    <property type="component" value="Unassembled WGS sequence"/>
</dbReference>
<dbReference type="OrthoDB" id="9772295at2"/>
<dbReference type="InterPro" id="IPR014917">
    <property type="entry name" value="DUF1800"/>
</dbReference>
<sequence length="460" mass="50429">MPFEPNRAAIRFGCGLSPEIAAPVDVDAMLAALAGPDRAAERFPVAGFDVVGRATIAVQQAGREFRDAKSEDARVAARETRRKHLRGLREKAGGWVRNALLRRALAEDGFRERLAFFWSDHFTAIGRAGPLSFGYLPYVEDAIRPHLDGRFADMLKAVITHPYMLIYFKQHVTAGPNSAVGQRRNLSQDLNENLGRELIELHTLGVGAEYSQADVRALAELLTGMSVERETEFLFRPRLAEPGAREVLGRVYGGAELSFDRVAAVLEDLAAHPATAAHLARKLAVHFTGDSPDPDMVRAMAEAYRASDGHLLEVYQAMLRHPAAWHAGPGNVKQPIDFVGSSLRALGVASRHVPDDYRKLNQMVLGPMVLMGQAWGAPLGPDGWPEADTAWITPQRMAARLQWGMSVPFRLMRLLPDPREFVETALGPDVPEAVRFAAKAAETRAEGVGLVLASPAFQRM</sequence>
<dbReference type="RefSeq" id="WP_057795296.1">
    <property type="nucleotide sequence ID" value="NZ_LAXJ01000019.1"/>
</dbReference>
<dbReference type="PATRIC" id="fig|1641875.4.peg.982"/>
<accession>A0A0T5NRD8</accession>
<reference evidence="1 2" key="1">
    <citation type="submission" date="2015-04" db="EMBL/GenBank/DDBJ databases">
        <title>The draft genome sequence of Roseovarius sp.R12b.</title>
        <authorList>
            <person name="Li G."/>
            <person name="Lai Q."/>
            <person name="Shao Z."/>
            <person name="Yan P."/>
        </authorList>
    </citation>
    <scope>NUCLEOTIDE SEQUENCE [LARGE SCALE GENOMIC DNA]</scope>
    <source>
        <strain evidence="1 2">R12B</strain>
    </source>
</reference>
<dbReference type="STRING" id="1641875.XM53_15840"/>
<protein>
    <submittedName>
        <fullName evidence="1">Uncharacterized protein</fullName>
    </submittedName>
</protein>
<dbReference type="AlphaFoldDB" id="A0A0T5NRD8"/>
<comment type="caution">
    <text evidence="1">The sequence shown here is derived from an EMBL/GenBank/DDBJ whole genome shotgun (WGS) entry which is preliminary data.</text>
</comment>
<dbReference type="EMBL" id="LAXJ01000019">
    <property type="protein sequence ID" value="KRS11425.1"/>
    <property type="molecule type" value="Genomic_DNA"/>
</dbReference>
<name>A0A0T5NRD8_9RHOB</name>
<gene>
    <name evidence="1" type="ORF">XM53_15840</name>
</gene>